<organism evidence="1 2">
    <name type="scientific">Paramecium tetraurelia</name>
    <dbReference type="NCBI Taxonomy" id="5888"/>
    <lineage>
        <taxon>Eukaryota</taxon>
        <taxon>Sar</taxon>
        <taxon>Alveolata</taxon>
        <taxon>Ciliophora</taxon>
        <taxon>Intramacronucleata</taxon>
        <taxon>Oligohymenophorea</taxon>
        <taxon>Peniculida</taxon>
        <taxon>Parameciidae</taxon>
        <taxon>Paramecium</taxon>
    </lineage>
</organism>
<dbReference type="RefSeq" id="XP_001454185.1">
    <property type="nucleotide sequence ID" value="XM_001454148.1"/>
</dbReference>
<dbReference type="GeneID" id="5039970"/>
<evidence type="ECO:0000313" key="2">
    <source>
        <dbReference type="Proteomes" id="UP000000600"/>
    </source>
</evidence>
<dbReference type="AlphaFoldDB" id="A0DUS1"/>
<dbReference type="Proteomes" id="UP000000600">
    <property type="component" value="Unassembled WGS sequence"/>
</dbReference>
<reference evidence="1 2" key="1">
    <citation type="journal article" date="2006" name="Nature">
        <title>Global trends of whole-genome duplications revealed by the ciliate Paramecium tetraurelia.</title>
        <authorList>
            <consortium name="Genoscope"/>
            <person name="Aury J.-M."/>
            <person name="Jaillon O."/>
            <person name="Duret L."/>
            <person name="Noel B."/>
            <person name="Jubin C."/>
            <person name="Porcel B.M."/>
            <person name="Segurens B."/>
            <person name="Daubin V."/>
            <person name="Anthouard V."/>
            <person name="Aiach N."/>
            <person name="Arnaiz O."/>
            <person name="Billaut A."/>
            <person name="Beisson J."/>
            <person name="Blanc I."/>
            <person name="Bouhouche K."/>
            <person name="Camara F."/>
            <person name="Duharcourt S."/>
            <person name="Guigo R."/>
            <person name="Gogendeau D."/>
            <person name="Katinka M."/>
            <person name="Keller A.-M."/>
            <person name="Kissmehl R."/>
            <person name="Klotz C."/>
            <person name="Koll F."/>
            <person name="Le Moue A."/>
            <person name="Lepere C."/>
            <person name="Malinsky S."/>
            <person name="Nowacki M."/>
            <person name="Nowak J.K."/>
            <person name="Plattner H."/>
            <person name="Poulain J."/>
            <person name="Ruiz F."/>
            <person name="Serrano V."/>
            <person name="Zagulski M."/>
            <person name="Dessen P."/>
            <person name="Betermier M."/>
            <person name="Weissenbach J."/>
            <person name="Scarpelli C."/>
            <person name="Schachter V."/>
            <person name="Sperling L."/>
            <person name="Meyer E."/>
            <person name="Cohen J."/>
            <person name="Wincker P."/>
        </authorList>
    </citation>
    <scope>NUCLEOTIDE SEQUENCE [LARGE SCALE GENOMIC DNA]</scope>
    <source>
        <strain evidence="1 2">Stock d4-2</strain>
    </source>
</reference>
<gene>
    <name evidence="1" type="ORF">GSPATT00039776001</name>
</gene>
<dbReference type="KEGG" id="ptm:GSPATT00039776001"/>
<accession>A0DUS1</accession>
<sequence length="62" mass="7173">MDNLDIKTLLVGRFFQQRSDQSPISLRQIANLISKVIQIFKEQQSPTLIHLEFSDKSTNNNI</sequence>
<proteinExistence type="predicted"/>
<dbReference type="InParanoid" id="A0DUS1"/>
<dbReference type="HOGENOM" id="CLU_2908903_0_0_1"/>
<evidence type="ECO:0000313" key="1">
    <source>
        <dbReference type="EMBL" id="CAK86788.1"/>
    </source>
</evidence>
<protein>
    <submittedName>
        <fullName evidence="1">Uncharacterized protein</fullName>
    </submittedName>
</protein>
<keyword evidence="2" id="KW-1185">Reference proteome</keyword>
<name>A0DUS1_PARTE</name>
<dbReference type="EMBL" id="CT868587">
    <property type="protein sequence ID" value="CAK86788.1"/>
    <property type="molecule type" value="Genomic_DNA"/>
</dbReference>